<name>A0A9X3EIX5_9BACT</name>
<accession>A0A9X3EIX5</accession>
<comment type="caution">
    <text evidence="2">The sequence shown here is derived from an EMBL/GenBank/DDBJ whole genome shotgun (WGS) entry which is preliminary data.</text>
</comment>
<proteinExistence type="predicted"/>
<feature type="region of interest" description="Disordered" evidence="1">
    <location>
        <begin position="18"/>
        <end position="57"/>
    </location>
</feature>
<dbReference type="AlphaFoldDB" id="A0A9X3EIX5"/>
<sequence length="57" mass="5838">MGSSLVVAPVEVAAPLSLSLPAGRSSPPQAPSVAVRHGRPWPPVCKRRPSPSAWNGA</sequence>
<evidence type="ECO:0000256" key="1">
    <source>
        <dbReference type="SAM" id="MobiDB-lite"/>
    </source>
</evidence>
<dbReference type="RefSeq" id="WP_267766590.1">
    <property type="nucleotide sequence ID" value="NZ_JAPNKE010000002.1"/>
</dbReference>
<evidence type="ECO:0000313" key="3">
    <source>
        <dbReference type="Proteomes" id="UP001150924"/>
    </source>
</evidence>
<organism evidence="2 3">
    <name type="scientific">Nannocystis pusilla</name>
    <dbReference type="NCBI Taxonomy" id="889268"/>
    <lineage>
        <taxon>Bacteria</taxon>
        <taxon>Pseudomonadati</taxon>
        <taxon>Myxococcota</taxon>
        <taxon>Polyangia</taxon>
        <taxon>Nannocystales</taxon>
        <taxon>Nannocystaceae</taxon>
        <taxon>Nannocystis</taxon>
    </lineage>
</organism>
<evidence type="ECO:0000313" key="2">
    <source>
        <dbReference type="EMBL" id="MCY1004973.1"/>
    </source>
</evidence>
<keyword evidence="3" id="KW-1185">Reference proteome</keyword>
<gene>
    <name evidence="2" type="ORF">OV079_05180</name>
</gene>
<dbReference type="EMBL" id="JAPNKE010000002">
    <property type="protein sequence ID" value="MCY1004973.1"/>
    <property type="molecule type" value="Genomic_DNA"/>
</dbReference>
<reference evidence="2" key="1">
    <citation type="submission" date="2022-11" db="EMBL/GenBank/DDBJ databases">
        <title>Minimal conservation of predation-associated metabolite biosynthetic gene clusters underscores biosynthetic potential of Myxococcota including descriptions for ten novel species: Archangium lansinium sp. nov., Myxococcus landrumus sp. nov., Nannocystis bai.</title>
        <authorList>
            <person name="Ahearne A."/>
            <person name="Stevens C."/>
            <person name="Phillips K."/>
        </authorList>
    </citation>
    <scope>NUCLEOTIDE SEQUENCE</scope>
    <source>
        <strain evidence="2">Na p29</strain>
    </source>
</reference>
<protein>
    <submittedName>
        <fullName evidence="2">Uncharacterized protein</fullName>
    </submittedName>
</protein>
<dbReference type="Proteomes" id="UP001150924">
    <property type="component" value="Unassembled WGS sequence"/>
</dbReference>